<dbReference type="InterPro" id="IPR000160">
    <property type="entry name" value="GGDEF_dom"/>
</dbReference>
<dbReference type="InterPro" id="IPR029787">
    <property type="entry name" value="Nucleotide_cyclase"/>
</dbReference>
<gene>
    <name evidence="2" type="ORF">METZ01_LOCUS347136</name>
</gene>
<reference evidence="2" key="1">
    <citation type="submission" date="2018-05" db="EMBL/GenBank/DDBJ databases">
        <authorList>
            <person name="Lanie J.A."/>
            <person name="Ng W.-L."/>
            <person name="Kazmierczak K.M."/>
            <person name="Andrzejewski T.M."/>
            <person name="Davidsen T.M."/>
            <person name="Wayne K.J."/>
            <person name="Tettelin H."/>
            <person name="Glass J.I."/>
            <person name="Rusch D."/>
            <person name="Podicherti R."/>
            <person name="Tsui H.-C.T."/>
            <person name="Winkler M.E."/>
        </authorList>
    </citation>
    <scope>NUCLEOTIDE SEQUENCE</scope>
</reference>
<name>A0A382RAM6_9ZZZZ</name>
<dbReference type="GO" id="GO:0043709">
    <property type="term" value="P:cell adhesion involved in single-species biofilm formation"/>
    <property type="evidence" value="ECO:0007669"/>
    <property type="project" value="TreeGrafter"/>
</dbReference>
<dbReference type="Gene3D" id="3.30.70.270">
    <property type="match status" value="1"/>
</dbReference>
<protein>
    <recommendedName>
        <fullName evidence="1">GGDEF domain-containing protein</fullName>
    </recommendedName>
</protein>
<dbReference type="SMART" id="SM00267">
    <property type="entry name" value="GGDEF"/>
    <property type="match status" value="1"/>
</dbReference>
<feature type="non-terminal residue" evidence="2">
    <location>
        <position position="1"/>
    </location>
</feature>
<dbReference type="CDD" id="cd01949">
    <property type="entry name" value="GGDEF"/>
    <property type="match status" value="1"/>
</dbReference>
<dbReference type="InterPro" id="IPR043128">
    <property type="entry name" value="Rev_trsase/Diguanyl_cyclase"/>
</dbReference>
<dbReference type="NCBIfam" id="TIGR00254">
    <property type="entry name" value="GGDEF"/>
    <property type="match status" value="1"/>
</dbReference>
<accession>A0A382RAM6</accession>
<dbReference type="GO" id="GO:0005886">
    <property type="term" value="C:plasma membrane"/>
    <property type="evidence" value="ECO:0007669"/>
    <property type="project" value="TreeGrafter"/>
</dbReference>
<dbReference type="FunFam" id="3.30.70.270:FF:000001">
    <property type="entry name" value="Diguanylate cyclase domain protein"/>
    <property type="match status" value="1"/>
</dbReference>
<evidence type="ECO:0000313" key="2">
    <source>
        <dbReference type="EMBL" id="SVC94282.1"/>
    </source>
</evidence>
<dbReference type="GO" id="GO:1902201">
    <property type="term" value="P:negative regulation of bacterial-type flagellum-dependent cell motility"/>
    <property type="evidence" value="ECO:0007669"/>
    <property type="project" value="TreeGrafter"/>
</dbReference>
<dbReference type="EMBL" id="UINC01120052">
    <property type="protein sequence ID" value="SVC94282.1"/>
    <property type="molecule type" value="Genomic_DNA"/>
</dbReference>
<dbReference type="Pfam" id="PF00990">
    <property type="entry name" value="GGDEF"/>
    <property type="match status" value="1"/>
</dbReference>
<dbReference type="PROSITE" id="PS50887">
    <property type="entry name" value="GGDEF"/>
    <property type="match status" value="1"/>
</dbReference>
<proteinExistence type="predicted"/>
<organism evidence="2">
    <name type="scientific">marine metagenome</name>
    <dbReference type="NCBI Taxonomy" id="408172"/>
    <lineage>
        <taxon>unclassified sequences</taxon>
        <taxon>metagenomes</taxon>
        <taxon>ecological metagenomes</taxon>
    </lineage>
</organism>
<dbReference type="SUPFAM" id="SSF55073">
    <property type="entry name" value="Nucleotide cyclase"/>
    <property type="match status" value="1"/>
</dbReference>
<sequence length="176" mass="20146">STLLAEKLEQSHAQALVDPLTNVLNRSAYNLKMVQLTHEFKRYNEEWALLVLDINLFKKFNDEFGHQLGDKVLKSVAGTVRDTIRISDQIFRYGGEEYVVILSRVNAKIATQLAEKICRQVEKDYFVDGDKKFQVAISIGGAIINKDNMETSLFERADKAMYWAKNNGRNQVVMDL</sequence>
<dbReference type="GO" id="GO:0052621">
    <property type="term" value="F:diguanylate cyclase activity"/>
    <property type="evidence" value="ECO:0007669"/>
    <property type="project" value="TreeGrafter"/>
</dbReference>
<dbReference type="InterPro" id="IPR050469">
    <property type="entry name" value="Diguanylate_Cyclase"/>
</dbReference>
<dbReference type="PANTHER" id="PTHR45138:SF9">
    <property type="entry name" value="DIGUANYLATE CYCLASE DGCM-RELATED"/>
    <property type="match status" value="1"/>
</dbReference>
<feature type="domain" description="GGDEF" evidence="1">
    <location>
        <begin position="45"/>
        <end position="176"/>
    </location>
</feature>
<dbReference type="PANTHER" id="PTHR45138">
    <property type="entry name" value="REGULATORY COMPONENTS OF SENSORY TRANSDUCTION SYSTEM"/>
    <property type="match status" value="1"/>
</dbReference>
<evidence type="ECO:0000259" key="1">
    <source>
        <dbReference type="PROSITE" id="PS50887"/>
    </source>
</evidence>
<dbReference type="AlphaFoldDB" id="A0A382RAM6"/>